<sequence length="205" mass="22315">MKIVLLLSLLSLLSVTGCSCLTVVGQTGQKVTLTCKYDTQQHGALHVCWGRGDVPHSGCNHLLISTNGHEVTRRVSSRFQLLGRLDQGDLSLTIQNLTEEDAGRYGCRVEIPGWLNDAKHQFDLTVGRAPDPTTSPTSEPEPITVDQTAGPMTTVQNLTRSSLRNHTAELADSRVTVVPVCVLILLVLVAAAGLFIISKWTFEER</sequence>
<evidence type="ECO:0000259" key="13">
    <source>
        <dbReference type="PROSITE" id="PS50835"/>
    </source>
</evidence>
<keyword evidence="3 12" id="KW-0732">Signal</keyword>
<keyword evidence="2 11" id="KW-0812">Transmembrane</keyword>
<evidence type="ECO:0000256" key="4">
    <source>
        <dbReference type="ARBA" id="ARBA00022989"/>
    </source>
</evidence>
<dbReference type="PROSITE" id="PS50835">
    <property type="entry name" value="IG_LIKE"/>
    <property type="match status" value="1"/>
</dbReference>
<dbReference type="AlphaFoldDB" id="A0A1A7XEF2"/>
<dbReference type="InterPro" id="IPR013783">
    <property type="entry name" value="Ig-like_fold"/>
</dbReference>
<evidence type="ECO:0000256" key="6">
    <source>
        <dbReference type="ARBA" id="ARBA00023157"/>
    </source>
</evidence>
<dbReference type="InterPro" id="IPR007110">
    <property type="entry name" value="Ig-like_dom"/>
</dbReference>
<keyword evidence="14" id="KW-0449">Lipoprotein</keyword>
<keyword evidence="6" id="KW-1015">Disulfide bond</keyword>
<name>A0A1A7XEF2_9TELE</name>
<evidence type="ECO:0000256" key="9">
    <source>
        <dbReference type="ARBA" id="ARBA00038203"/>
    </source>
</evidence>
<dbReference type="InterPro" id="IPR003599">
    <property type="entry name" value="Ig_sub"/>
</dbReference>
<dbReference type="InterPro" id="IPR013106">
    <property type="entry name" value="Ig_V-set"/>
</dbReference>
<keyword evidence="4 11" id="KW-1133">Transmembrane helix</keyword>
<evidence type="ECO:0000256" key="7">
    <source>
        <dbReference type="ARBA" id="ARBA00023180"/>
    </source>
</evidence>
<dbReference type="SUPFAM" id="SSF48726">
    <property type="entry name" value="Immunoglobulin"/>
    <property type="match status" value="1"/>
</dbReference>
<comment type="similarity">
    <text evidence="9">Belongs to the immunoglobulin superfamily. TIM family.</text>
</comment>
<dbReference type="SMART" id="SM00409">
    <property type="entry name" value="IG"/>
    <property type="match status" value="1"/>
</dbReference>
<evidence type="ECO:0000256" key="11">
    <source>
        <dbReference type="SAM" id="Phobius"/>
    </source>
</evidence>
<feature type="region of interest" description="Disordered" evidence="10">
    <location>
        <begin position="128"/>
        <end position="147"/>
    </location>
</feature>
<evidence type="ECO:0000256" key="1">
    <source>
        <dbReference type="ARBA" id="ARBA00004479"/>
    </source>
</evidence>
<keyword evidence="7" id="KW-0325">Glycoprotein</keyword>
<dbReference type="InterPro" id="IPR036179">
    <property type="entry name" value="Ig-like_dom_sf"/>
</dbReference>
<evidence type="ECO:0000256" key="5">
    <source>
        <dbReference type="ARBA" id="ARBA00023136"/>
    </source>
</evidence>
<keyword evidence="5 11" id="KW-0472">Membrane</keyword>
<feature type="domain" description="Ig-like" evidence="13">
    <location>
        <begin position="28"/>
        <end position="125"/>
    </location>
</feature>
<evidence type="ECO:0000256" key="12">
    <source>
        <dbReference type="SAM" id="SignalP"/>
    </source>
</evidence>
<evidence type="ECO:0000256" key="2">
    <source>
        <dbReference type="ARBA" id="ARBA00022692"/>
    </source>
</evidence>
<evidence type="ECO:0000256" key="10">
    <source>
        <dbReference type="SAM" id="MobiDB-lite"/>
    </source>
</evidence>
<dbReference type="GO" id="GO:0060097">
    <property type="term" value="P:cytoskeletal rearrangement involved in phagocytosis, engulfment"/>
    <property type="evidence" value="ECO:0007669"/>
    <property type="project" value="TreeGrafter"/>
</dbReference>
<gene>
    <name evidence="14" type="primary">HAL1_01973</name>
</gene>
<dbReference type="Pfam" id="PF07686">
    <property type="entry name" value="V-set"/>
    <property type="match status" value="1"/>
</dbReference>
<evidence type="ECO:0000313" key="14">
    <source>
        <dbReference type="EMBL" id="SBP16204.1"/>
    </source>
</evidence>
<comment type="subcellular location">
    <subcellularLocation>
        <location evidence="1">Membrane</location>
        <topology evidence="1">Single-pass type I membrane protein</topology>
    </subcellularLocation>
</comment>
<dbReference type="GO" id="GO:0043277">
    <property type="term" value="P:apoptotic cell clearance"/>
    <property type="evidence" value="ECO:0007669"/>
    <property type="project" value="TreeGrafter"/>
</dbReference>
<dbReference type="Gene3D" id="2.60.40.10">
    <property type="entry name" value="Immunoglobulins"/>
    <property type="match status" value="1"/>
</dbReference>
<reference evidence="14" key="2">
    <citation type="submission" date="2016-06" db="EMBL/GenBank/DDBJ databases">
        <title>The genome of a short-lived fish provides insights into sex chromosome evolution and the genetic control of aging.</title>
        <authorList>
            <person name="Reichwald K."/>
            <person name="Felder M."/>
            <person name="Petzold A."/>
            <person name="Koch P."/>
            <person name="Groth M."/>
            <person name="Platzer M."/>
        </authorList>
    </citation>
    <scope>NUCLEOTIDE SEQUENCE</scope>
    <source>
        <tissue evidence="14">Brain</tissue>
    </source>
</reference>
<dbReference type="PANTHER" id="PTHR46608">
    <property type="entry name" value="T-CELL IMMUNOGLOBULIN AND MUCIN DOMAIN-CONTAINING PROTEIN 4"/>
    <property type="match status" value="1"/>
</dbReference>
<evidence type="ECO:0000256" key="8">
    <source>
        <dbReference type="ARBA" id="ARBA00023319"/>
    </source>
</evidence>
<keyword evidence="8" id="KW-0393">Immunoglobulin domain</keyword>
<accession>A0A1A7XEF2</accession>
<dbReference type="EMBL" id="HADW01014804">
    <property type="protein sequence ID" value="SBP16204.1"/>
    <property type="molecule type" value="Transcribed_RNA"/>
</dbReference>
<protein>
    <submittedName>
        <fullName evidence="14">Outer membrane lipoprotein</fullName>
    </submittedName>
</protein>
<dbReference type="GO" id="GO:0001786">
    <property type="term" value="F:phosphatidylserine binding"/>
    <property type="evidence" value="ECO:0007669"/>
    <property type="project" value="TreeGrafter"/>
</dbReference>
<evidence type="ECO:0000256" key="3">
    <source>
        <dbReference type="ARBA" id="ARBA00022729"/>
    </source>
</evidence>
<feature type="chain" id="PRO_5008363129" evidence="12">
    <location>
        <begin position="21"/>
        <end position="205"/>
    </location>
</feature>
<reference evidence="14" key="1">
    <citation type="submission" date="2016-05" db="EMBL/GenBank/DDBJ databases">
        <authorList>
            <person name="Lavstsen T."/>
            <person name="Jespersen J.S."/>
        </authorList>
    </citation>
    <scope>NUCLEOTIDE SEQUENCE</scope>
    <source>
        <tissue evidence="14">Brain</tissue>
    </source>
</reference>
<feature type="signal peptide" evidence="12">
    <location>
        <begin position="1"/>
        <end position="20"/>
    </location>
</feature>
<dbReference type="FunFam" id="2.60.40.10:FF:000774">
    <property type="entry name" value="Hepatitis A virus cellular receptor 1"/>
    <property type="match status" value="1"/>
</dbReference>
<feature type="compositionally biased region" description="Low complexity" evidence="10">
    <location>
        <begin position="132"/>
        <end position="144"/>
    </location>
</feature>
<organism evidence="14">
    <name type="scientific">Iconisemion striatum</name>
    <dbReference type="NCBI Taxonomy" id="60296"/>
    <lineage>
        <taxon>Eukaryota</taxon>
        <taxon>Metazoa</taxon>
        <taxon>Chordata</taxon>
        <taxon>Craniata</taxon>
        <taxon>Vertebrata</taxon>
        <taxon>Euteleostomi</taxon>
        <taxon>Actinopterygii</taxon>
        <taxon>Neopterygii</taxon>
        <taxon>Teleostei</taxon>
        <taxon>Neoteleostei</taxon>
        <taxon>Acanthomorphata</taxon>
        <taxon>Ovalentaria</taxon>
        <taxon>Atherinomorphae</taxon>
        <taxon>Cyprinodontiformes</taxon>
        <taxon>Nothobranchiidae</taxon>
        <taxon>Iconisemion</taxon>
    </lineage>
</organism>
<dbReference type="PANTHER" id="PTHR46608:SF3">
    <property type="entry name" value="T-CELL IMMUNOGLOBULIN AND MUCIN DOMAIN-CONTAINING PROTEIN 4"/>
    <property type="match status" value="1"/>
</dbReference>
<dbReference type="GO" id="GO:0016020">
    <property type="term" value="C:membrane"/>
    <property type="evidence" value="ECO:0007669"/>
    <property type="project" value="UniProtKB-SubCell"/>
</dbReference>
<dbReference type="PROSITE" id="PS51257">
    <property type="entry name" value="PROKAR_LIPOPROTEIN"/>
    <property type="match status" value="1"/>
</dbReference>
<feature type="transmembrane region" description="Helical" evidence="11">
    <location>
        <begin position="177"/>
        <end position="197"/>
    </location>
</feature>
<proteinExistence type="inferred from homology"/>